<name>A0A815PQW2_9BILA</name>
<dbReference type="CDD" id="cd00413">
    <property type="entry name" value="Glyco_hydrolase_16"/>
    <property type="match status" value="1"/>
</dbReference>
<dbReference type="EMBL" id="CAJOAX010009970">
    <property type="protein sequence ID" value="CAF4066463.1"/>
    <property type="molecule type" value="Genomic_DNA"/>
</dbReference>
<evidence type="ECO:0000313" key="3">
    <source>
        <dbReference type="EMBL" id="CAF4066463.1"/>
    </source>
</evidence>
<dbReference type="AlphaFoldDB" id="A0A815PQW2"/>
<sequence length="242" mass="27258">MWTISTTMSIFLLALVWVINAQNTINWAGYQWTVRNAQNSGPGPNNWSSNNVWLDNDNNLHLKLSYSSTTGWTCAEVYTNVVFSYGTYRWFIEGAIDKLDPNVVLGLFTYQGLDGTNEIDIEAARWGQKKARASNLFYTVYPKILGNTQPVSNGTLISLQGTYTTHQFTWTSQKISFQSQHGFQISPNTNIFFSYQTPDSFGSSVPNGTAPVHMNLWAFQGKPPMNGQEVEIIIHGFNYTQP</sequence>
<organism evidence="2 4">
    <name type="scientific">Rotaria sordida</name>
    <dbReference type="NCBI Taxonomy" id="392033"/>
    <lineage>
        <taxon>Eukaryota</taxon>
        <taxon>Metazoa</taxon>
        <taxon>Spiralia</taxon>
        <taxon>Gnathifera</taxon>
        <taxon>Rotifera</taxon>
        <taxon>Eurotatoria</taxon>
        <taxon>Bdelloidea</taxon>
        <taxon>Philodinida</taxon>
        <taxon>Philodinidae</taxon>
        <taxon>Rotaria</taxon>
    </lineage>
</organism>
<evidence type="ECO:0008006" key="5">
    <source>
        <dbReference type="Google" id="ProtNLM"/>
    </source>
</evidence>
<dbReference type="InterPro" id="IPR013320">
    <property type="entry name" value="ConA-like_dom_sf"/>
</dbReference>
<dbReference type="Proteomes" id="UP000663823">
    <property type="component" value="Unassembled WGS sequence"/>
</dbReference>
<evidence type="ECO:0000313" key="4">
    <source>
        <dbReference type="Proteomes" id="UP000663882"/>
    </source>
</evidence>
<dbReference type="OrthoDB" id="9971178at2759"/>
<dbReference type="Gene3D" id="2.60.120.200">
    <property type="match status" value="1"/>
</dbReference>
<dbReference type="EMBL" id="CAJNOO010006652">
    <property type="protein sequence ID" value="CAF1451934.1"/>
    <property type="molecule type" value="Genomic_DNA"/>
</dbReference>
<evidence type="ECO:0000313" key="2">
    <source>
        <dbReference type="EMBL" id="CAF1451934.1"/>
    </source>
</evidence>
<comment type="caution">
    <text evidence="2">The sequence shown here is derived from an EMBL/GenBank/DDBJ whole genome shotgun (WGS) entry which is preliminary data.</text>
</comment>
<proteinExistence type="predicted"/>
<gene>
    <name evidence="3" type="ORF">OTI717_LOCUS32425</name>
    <name evidence="2" type="ORF">RFH988_LOCUS36791</name>
</gene>
<accession>A0A815PQW2</accession>
<protein>
    <recommendedName>
        <fullName evidence="5">GH16 domain-containing protein</fullName>
    </recommendedName>
</protein>
<keyword evidence="1" id="KW-0732">Signal</keyword>
<evidence type="ECO:0000256" key="1">
    <source>
        <dbReference type="SAM" id="SignalP"/>
    </source>
</evidence>
<reference evidence="2" key="1">
    <citation type="submission" date="2021-02" db="EMBL/GenBank/DDBJ databases">
        <authorList>
            <person name="Nowell W R."/>
        </authorList>
    </citation>
    <scope>NUCLEOTIDE SEQUENCE</scope>
</reference>
<feature type="signal peptide" evidence="1">
    <location>
        <begin position="1"/>
        <end position="21"/>
    </location>
</feature>
<dbReference type="SUPFAM" id="SSF49899">
    <property type="entry name" value="Concanavalin A-like lectins/glucanases"/>
    <property type="match status" value="1"/>
</dbReference>
<feature type="chain" id="PRO_5036228528" description="GH16 domain-containing protein" evidence="1">
    <location>
        <begin position="22"/>
        <end position="242"/>
    </location>
</feature>
<dbReference type="Proteomes" id="UP000663882">
    <property type="component" value="Unassembled WGS sequence"/>
</dbReference>